<feature type="domain" description="Solute-binding protein family 5" evidence="3">
    <location>
        <begin position="150"/>
        <end position="511"/>
    </location>
</feature>
<name>A0A8I0KVL4_9ACTO</name>
<organism evidence="4 5">
    <name type="scientific">Nanchangia anserum</name>
    <dbReference type="NCBI Taxonomy" id="2692125"/>
    <lineage>
        <taxon>Bacteria</taxon>
        <taxon>Bacillati</taxon>
        <taxon>Actinomycetota</taxon>
        <taxon>Actinomycetes</taxon>
        <taxon>Actinomycetales</taxon>
        <taxon>Actinomycetaceae</taxon>
        <taxon>Nanchangia</taxon>
    </lineage>
</organism>
<accession>A0A8I0KVL4</accession>
<evidence type="ECO:0000259" key="3">
    <source>
        <dbReference type="Pfam" id="PF00496"/>
    </source>
</evidence>
<dbReference type="Proteomes" id="UP000627538">
    <property type="component" value="Unassembled WGS sequence"/>
</dbReference>
<evidence type="ECO:0000313" key="4">
    <source>
        <dbReference type="EMBL" id="MBD3689064.1"/>
    </source>
</evidence>
<dbReference type="GO" id="GO:1904680">
    <property type="term" value="F:peptide transmembrane transporter activity"/>
    <property type="evidence" value="ECO:0007669"/>
    <property type="project" value="TreeGrafter"/>
</dbReference>
<evidence type="ECO:0000256" key="2">
    <source>
        <dbReference type="SAM" id="SignalP"/>
    </source>
</evidence>
<keyword evidence="5" id="KW-1185">Reference proteome</keyword>
<feature type="region of interest" description="Disordered" evidence="1">
    <location>
        <begin position="1"/>
        <end position="24"/>
    </location>
</feature>
<dbReference type="InterPro" id="IPR039424">
    <property type="entry name" value="SBP_5"/>
</dbReference>
<feature type="compositionally biased region" description="Gly residues" evidence="1">
    <location>
        <begin position="54"/>
        <end position="63"/>
    </location>
</feature>
<dbReference type="Pfam" id="PF00496">
    <property type="entry name" value="SBP_bac_5"/>
    <property type="match status" value="1"/>
</dbReference>
<dbReference type="EMBL" id="JACRUO010000001">
    <property type="protein sequence ID" value="MBD3689064.1"/>
    <property type="molecule type" value="Genomic_DNA"/>
</dbReference>
<feature type="region of interest" description="Disordered" evidence="1">
    <location>
        <begin position="52"/>
        <end position="81"/>
    </location>
</feature>
<protein>
    <submittedName>
        <fullName evidence="4">ABC transporter family substrate-binding protein</fullName>
    </submittedName>
</protein>
<reference evidence="4 5" key="1">
    <citation type="submission" date="2020-08" db="EMBL/GenBank/DDBJ databases">
        <title>Winkia gen. nov., sp. nov., isolated from faeces of the Anser albifrons in China.</title>
        <authorList>
            <person name="Liu Q."/>
        </authorList>
    </citation>
    <scope>NUCLEOTIDE SEQUENCE [LARGE SCALE GENOMIC DNA]</scope>
    <source>
        <strain evidence="4 5">C62</strain>
    </source>
</reference>
<dbReference type="AlphaFoldDB" id="A0A8I0KVL4"/>
<dbReference type="PIRSF" id="PIRSF002741">
    <property type="entry name" value="MppA"/>
    <property type="match status" value="1"/>
</dbReference>
<sequence>MTRVPRPSRKWVSAQAPTPHTRRKTVRLKRISAACAALTVSAALALTGCSGDSKGSGSGGNGGSDQAKTTDINPQDRDKLKQGGTLRVAITQLPTNWNILAVDGNQVDNSDIFYWTGVNTLESNDKGEVSPNKNYLTGWDVEEAKDGQPQKVTLHINPKAKWNMGRQIDWQDYQSLWKACNGENKAFTPASTDGFDKITSIEKGETDQDVVITYKSTQPDWQAPISQLYPREMTSDPNMFNSGMTEPNNDYLAGPFIFDKIDKAQRVATIVPNPKWWGDKPMLDSVSFRELEDSASSQAFANSEIDVATFINSDGYNQAKNRADGEIRAAGSLQWRHVTINSQARNLGDEKVRQAITRGINREAVAKSDLAGLPVANTPEQVMLGNHFFMPGQEGYADNGEKWSYDAEAAGKLLDEAGWKLPEGKKIREKDGQPLSIDYMMLKDVPTSENEGKLIQADLAKIGIDVKMVTKAQDEFPKFLIDGDFGLTTFTWQGTIFPMNNIGQIYGSDSESNYARLNNTKLDELRDQADAEMDHAKRVDLTNEIDAMIWEEGHTIPLYRRIGYVGVPKNLANYGSFGLESIVPENVGYVK</sequence>
<evidence type="ECO:0000256" key="1">
    <source>
        <dbReference type="SAM" id="MobiDB-lite"/>
    </source>
</evidence>
<feature type="signal peptide" evidence="2">
    <location>
        <begin position="1"/>
        <end position="45"/>
    </location>
</feature>
<dbReference type="PANTHER" id="PTHR30290:SF65">
    <property type="entry name" value="MONOACYL PHOSPHATIDYLINOSITOL TETRAMANNOSIDE-BINDING PROTEIN LPQW-RELATED"/>
    <property type="match status" value="1"/>
</dbReference>
<keyword evidence="2" id="KW-0732">Signal</keyword>
<dbReference type="CDD" id="cd08501">
    <property type="entry name" value="PBP2_Lpqw"/>
    <property type="match status" value="1"/>
</dbReference>
<comment type="caution">
    <text evidence="4">The sequence shown here is derived from an EMBL/GenBank/DDBJ whole genome shotgun (WGS) entry which is preliminary data.</text>
</comment>
<dbReference type="PANTHER" id="PTHR30290">
    <property type="entry name" value="PERIPLASMIC BINDING COMPONENT OF ABC TRANSPORTER"/>
    <property type="match status" value="1"/>
</dbReference>
<dbReference type="InterPro" id="IPR030678">
    <property type="entry name" value="Peptide/Ni-bd"/>
</dbReference>
<dbReference type="SUPFAM" id="SSF53850">
    <property type="entry name" value="Periplasmic binding protein-like II"/>
    <property type="match status" value="1"/>
</dbReference>
<dbReference type="GO" id="GO:0015833">
    <property type="term" value="P:peptide transport"/>
    <property type="evidence" value="ECO:0007669"/>
    <property type="project" value="TreeGrafter"/>
</dbReference>
<proteinExistence type="predicted"/>
<dbReference type="GO" id="GO:0042597">
    <property type="term" value="C:periplasmic space"/>
    <property type="evidence" value="ECO:0007669"/>
    <property type="project" value="UniProtKB-ARBA"/>
</dbReference>
<feature type="chain" id="PRO_5034394655" evidence="2">
    <location>
        <begin position="46"/>
        <end position="591"/>
    </location>
</feature>
<evidence type="ECO:0000313" key="5">
    <source>
        <dbReference type="Proteomes" id="UP000627538"/>
    </source>
</evidence>
<gene>
    <name evidence="4" type="ORF">H8R10_02295</name>
</gene>
<dbReference type="GO" id="GO:0043190">
    <property type="term" value="C:ATP-binding cassette (ABC) transporter complex"/>
    <property type="evidence" value="ECO:0007669"/>
    <property type="project" value="InterPro"/>
</dbReference>
<dbReference type="Gene3D" id="3.90.76.10">
    <property type="entry name" value="Dipeptide-binding Protein, Domain 1"/>
    <property type="match status" value="1"/>
</dbReference>
<dbReference type="Gene3D" id="3.10.105.10">
    <property type="entry name" value="Dipeptide-binding Protein, Domain 3"/>
    <property type="match status" value="1"/>
</dbReference>
<dbReference type="InterPro" id="IPR000914">
    <property type="entry name" value="SBP_5_dom"/>
</dbReference>